<accession>B8CWZ6</accession>
<protein>
    <recommendedName>
        <fullName evidence="4">DUF5683 domain-containing protein</fullName>
    </recommendedName>
</protein>
<dbReference type="EMBL" id="CP001098">
    <property type="protein sequence ID" value="ACL69815.1"/>
    <property type="molecule type" value="Genomic_DNA"/>
</dbReference>
<proteinExistence type="predicted"/>
<dbReference type="AlphaFoldDB" id="B8CWZ6"/>
<dbReference type="HOGENOM" id="CLU_1259978_0_0_9"/>
<feature type="signal peptide" evidence="1">
    <location>
        <begin position="1"/>
        <end position="21"/>
    </location>
</feature>
<evidence type="ECO:0000313" key="2">
    <source>
        <dbReference type="EMBL" id="ACL69815.1"/>
    </source>
</evidence>
<evidence type="ECO:0000256" key="1">
    <source>
        <dbReference type="SAM" id="SignalP"/>
    </source>
</evidence>
<evidence type="ECO:0000313" key="3">
    <source>
        <dbReference type="Proteomes" id="UP000000719"/>
    </source>
</evidence>
<organism evidence="2 3">
    <name type="scientific">Halothermothrix orenii (strain H 168 / OCM 544 / DSM 9562)</name>
    <dbReference type="NCBI Taxonomy" id="373903"/>
    <lineage>
        <taxon>Bacteria</taxon>
        <taxon>Bacillati</taxon>
        <taxon>Bacillota</taxon>
        <taxon>Clostridia</taxon>
        <taxon>Halanaerobiales</taxon>
        <taxon>Halothermotrichaceae</taxon>
        <taxon>Halothermothrix</taxon>
    </lineage>
</organism>
<sequence length="219" mass="24034">MKRIIAITLILVLLISLPVMANGQLPDVDSENIAQITLKKVATREERSRIIAAGTLGALGAGTFILGFTMDDPDARTALQVSGGVLAVIGGIRYILKGPAEREFEEVMSFPIKDREYAAEDSLDYLAQNARKNRIIQGVSYAGMAIYYLTADENAYSDDADNTYSAIFCAGMAAYSFLNQSYVEKANEKVKRVKAESRDNLQVGFVPGQEQRLVISYNF</sequence>
<feature type="chain" id="PRO_5002870451" description="DUF5683 domain-containing protein" evidence="1">
    <location>
        <begin position="22"/>
        <end position="219"/>
    </location>
</feature>
<keyword evidence="3" id="KW-1185">Reference proteome</keyword>
<evidence type="ECO:0008006" key="4">
    <source>
        <dbReference type="Google" id="ProtNLM"/>
    </source>
</evidence>
<dbReference type="RefSeq" id="WP_012636000.1">
    <property type="nucleotide sequence ID" value="NC_011899.1"/>
</dbReference>
<reference evidence="2 3" key="1">
    <citation type="journal article" date="2009" name="PLoS ONE">
        <title>Genome analysis of the anaerobic thermohalophilic bacterium Halothermothrix orenii.</title>
        <authorList>
            <person name="Mavromatis K."/>
            <person name="Ivanova N."/>
            <person name="Anderson I."/>
            <person name="Lykidis A."/>
            <person name="Hooper S.D."/>
            <person name="Sun H."/>
            <person name="Kunin V."/>
            <person name="Lapidus A."/>
            <person name="Hugenholtz P."/>
            <person name="Patel B."/>
            <person name="Kyrpides N.C."/>
        </authorList>
    </citation>
    <scope>NUCLEOTIDE SEQUENCE [LARGE SCALE GENOMIC DNA]</scope>
    <source>
        <strain evidence="3">H 168 / OCM 544 / DSM 9562</strain>
    </source>
</reference>
<gene>
    <name evidence="2" type="ordered locus">Hore_10600</name>
</gene>
<dbReference type="STRING" id="373903.Hore_10600"/>
<keyword evidence="1" id="KW-0732">Signal</keyword>
<name>B8CWZ6_HALOH</name>
<dbReference type="KEGG" id="hor:Hore_10600"/>
<dbReference type="Proteomes" id="UP000000719">
    <property type="component" value="Chromosome"/>
</dbReference>